<dbReference type="GO" id="GO:0004190">
    <property type="term" value="F:aspartic-type endopeptidase activity"/>
    <property type="evidence" value="ECO:0007669"/>
    <property type="project" value="UniProtKB-KW"/>
</dbReference>
<dbReference type="PANTHER" id="PTHR47966">
    <property type="entry name" value="BETA-SITE APP-CLEAVING ENZYME, ISOFORM A-RELATED"/>
    <property type="match status" value="1"/>
</dbReference>
<dbReference type="CDD" id="cd05471">
    <property type="entry name" value="pepsin_like"/>
    <property type="match status" value="1"/>
</dbReference>
<gene>
    <name evidence="6" type="ORF">MKK02DRAFT_34930</name>
</gene>
<dbReference type="GeneID" id="77728245"/>
<keyword evidence="7" id="KW-1185">Reference proteome</keyword>
<dbReference type="PROSITE" id="PS00141">
    <property type="entry name" value="ASP_PROTEASE"/>
    <property type="match status" value="1"/>
</dbReference>
<dbReference type="SUPFAM" id="SSF50630">
    <property type="entry name" value="Acid proteases"/>
    <property type="match status" value="1"/>
</dbReference>
<dbReference type="GO" id="GO:0006508">
    <property type="term" value="P:proteolysis"/>
    <property type="evidence" value="ECO:0007669"/>
    <property type="project" value="UniProtKB-KW"/>
</dbReference>
<feature type="active site" evidence="3">
    <location>
        <position position="123"/>
    </location>
</feature>
<evidence type="ECO:0000256" key="2">
    <source>
        <dbReference type="ARBA" id="ARBA00022750"/>
    </source>
</evidence>
<evidence type="ECO:0000259" key="5">
    <source>
        <dbReference type="PROSITE" id="PS51767"/>
    </source>
</evidence>
<dbReference type="PRINTS" id="PR00792">
    <property type="entry name" value="PEPSIN"/>
</dbReference>
<evidence type="ECO:0000313" key="7">
    <source>
        <dbReference type="Proteomes" id="UP001164286"/>
    </source>
</evidence>
<dbReference type="InterPro" id="IPR001969">
    <property type="entry name" value="Aspartic_peptidase_AS"/>
</dbReference>
<dbReference type="RefSeq" id="XP_052943117.1">
    <property type="nucleotide sequence ID" value="XM_053089040.1"/>
</dbReference>
<sequence length="413" mass="43180">MALASPVPTQERGITTMHEGRARLSFAERADILGLSLDDLISQDRQNVLAKYRQNVNLVKAALAAGEDLTSGLLGTVSGLLGKRAGSAATIKLTDVVSGNVDELYYGPLNMGTPAQTIQFDFDTGSADLWTPIQNSDAYNDGTHFNTAASSTYKNTTQPFHDEYGSGSVDGSLGIETVRFGGLTSTSQYFGAATHVSSSFNNNPATGLCGLAYKSIASTRQNPLHVNLQAQGQLAAAKFGFRLTRGTSTGAELTMGGIASDYASASFKTTPVTSKTYWEVGTNGMSVKNTVTGSSFPAAIDTGTTLVYIPTSAASAFYAAIPNSKSNGDGSYDYPCSFTGPVGISFPNAGNLNFNIADLNLGKTSSTMCRGAVQGMDVQDANGNNFAIVGDVFIKSYYTVFDFSANTVGFAAA</sequence>
<keyword evidence="4 6" id="KW-0645">Protease</keyword>
<feature type="active site" evidence="3">
    <location>
        <position position="301"/>
    </location>
</feature>
<protein>
    <submittedName>
        <fullName evidence="6">Aspartic protease</fullName>
    </submittedName>
</protein>
<feature type="domain" description="Peptidase A1" evidence="5">
    <location>
        <begin position="105"/>
        <end position="411"/>
    </location>
</feature>
<dbReference type="FunFam" id="2.40.70.10:FF:000008">
    <property type="entry name" value="Cathepsin D"/>
    <property type="match status" value="1"/>
</dbReference>
<dbReference type="PROSITE" id="PS51767">
    <property type="entry name" value="PEPTIDASE_A1"/>
    <property type="match status" value="1"/>
</dbReference>
<evidence type="ECO:0000256" key="3">
    <source>
        <dbReference type="PIRSR" id="PIRSR601461-1"/>
    </source>
</evidence>
<dbReference type="Pfam" id="PF00026">
    <property type="entry name" value="Asp"/>
    <property type="match status" value="1"/>
</dbReference>
<dbReference type="Gene3D" id="2.40.70.10">
    <property type="entry name" value="Acid Proteases"/>
    <property type="match status" value="2"/>
</dbReference>
<dbReference type="Proteomes" id="UP001164286">
    <property type="component" value="Unassembled WGS sequence"/>
</dbReference>
<evidence type="ECO:0000313" key="6">
    <source>
        <dbReference type="EMBL" id="KAI9633340.1"/>
    </source>
</evidence>
<dbReference type="InterPro" id="IPR021109">
    <property type="entry name" value="Peptidase_aspartic_dom_sf"/>
</dbReference>
<comment type="similarity">
    <text evidence="1 4">Belongs to the peptidase A1 family.</text>
</comment>
<reference evidence="6" key="1">
    <citation type="journal article" date="2022" name="G3 (Bethesda)">
        <title>High quality genome of the basidiomycete yeast Dioszegia hungarica PDD-24b-2 isolated from cloud water.</title>
        <authorList>
            <person name="Jarrige D."/>
            <person name="Haridas S."/>
            <person name="Bleykasten-Grosshans C."/>
            <person name="Joly M."/>
            <person name="Nadalig T."/>
            <person name="Sancelme M."/>
            <person name="Vuilleumier S."/>
            <person name="Grigoriev I.V."/>
            <person name="Amato P."/>
            <person name="Bringel F."/>
        </authorList>
    </citation>
    <scope>NUCLEOTIDE SEQUENCE</scope>
    <source>
        <strain evidence="6">PDD-24b-2</strain>
    </source>
</reference>
<accession>A0AA38H3A9</accession>
<dbReference type="EMBL" id="JAKWFO010000011">
    <property type="protein sequence ID" value="KAI9633340.1"/>
    <property type="molecule type" value="Genomic_DNA"/>
</dbReference>
<keyword evidence="4" id="KW-0378">Hydrolase</keyword>
<dbReference type="InterPro" id="IPR034164">
    <property type="entry name" value="Pepsin-like_dom"/>
</dbReference>
<evidence type="ECO:0000256" key="4">
    <source>
        <dbReference type="RuleBase" id="RU000454"/>
    </source>
</evidence>
<dbReference type="PANTHER" id="PTHR47966:SF51">
    <property type="entry name" value="BETA-SITE APP-CLEAVING ENZYME, ISOFORM A-RELATED"/>
    <property type="match status" value="1"/>
</dbReference>
<dbReference type="InterPro" id="IPR033121">
    <property type="entry name" value="PEPTIDASE_A1"/>
</dbReference>
<dbReference type="AlphaFoldDB" id="A0AA38H3A9"/>
<keyword evidence="2 4" id="KW-0064">Aspartyl protease</keyword>
<comment type="caution">
    <text evidence="6">The sequence shown here is derived from an EMBL/GenBank/DDBJ whole genome shotgun (WGS) entry which is preliminary data.</text>
</comment>
<dbReference type="InterPro" id="IPR001461">
    <property type="entry name" value="Aspartic_peptidase_A1"/>
</dbReference>
<proteinExistence type="inferred from homology"/>
<evidence type="ECO:0000256" key="1">
    <source>
        <dbReference type="ARBA" id="ARBA00007447"/>
    </source>
</evidence>
<organism evidence="6 7">
    <name type="scientific">Dioszegia hungarica</name>
    <dbReference type="NCBI Taxonomy" id="4972"/>
    <lineage>
        <taxon>Eukaryota</taxon>
        <taxon>Fungi</taxon>
        <taxon>Dikarya</taxon>
        <taxon>Basidiomycota</taxon>
        <taxon>Agaricomycotina</taxon>
        <taxon>Tremellomycetes</taxon>
        <taxon>Tremellales</taxon>
        <taxon>Bulleribasidiaceae</taxon>
        <taxon>Dioszegia</taxon>
    </lineage>
</organism>
<name>A0AA38H3A9_9TREE</name>